<sequence>MDMKVKAFWIQESFDEYSSLINGGEFNVLKSFRKATEIINHGMAIVRMIEPAGFVKNSEQRERMNERIKLINQRWDIPNPPARLRSLRNSLEHFEQKMDEWVTKSPGLNVVDFNYGELVSGLSNMDYFRNLNKYDFFFRKQSVNLKEIYEWSKEISICLES</sequence>
<comment type="caution">
    <text evidence="1">The sequence shown here is derived from an EMBL/GenBank/DDBJ whole genome shotgun (WGS) entry which is preliminary data.</text>
</comment>
<dbReference type="RefSeq" id="WP_213098347.1">
    <property type="nucleotide sequence ID" value="NZ_JAGYPN010000002.1"/>
</dbReference>
<dbReference type="AlphaFoldDB" id="A0A942UR82"/>
<evidence type="ECO:0000313" key="2">
    <source>
        <dbReference type="Proteomes" id="UP000676456"/>
    </source>
</evidence>
<keyword evidence="2" id="KW-1185">Reference proteome</keyword>
<name>A0A942UR82_9BACI</name>
<accession>A0A942UR82</accession>
<gene>
    <name evidence="1" type="ORF">KHA91_11295</name>
</gene>
<reference evidence="1 2" key="1">
    <citation type="submission" date="2021-05" db="EMBL/GenBank/DDBJ databases">
        <title>Novel Bacillus species.</title>
        <authorList>
            <person name="Liu G."/>
        </authorList>
    </citation>
    <scope>NUCLEOTIDE SEQUENCE [LARGE SCALE GENOMIC DNA]</scope>
    <source>
        <strain evidence="1 2">FJAT-49682</strain>
    </source>
</reference>
<evidence type="ECO:0000313" key="1">
    <source>
        <dbReference type="EMBL" id="MBS4223328.1"/>
    </source>
</evidence>
<protein>
    <submittedName>
        <fullName evidence="1">Uncharacterized protein</fullName>
    </submittedName>
</protein>
<dbReference type="Proteomes" id="UP000676456">
    <property type="component" value="Unassembled WGS sequence"/>
</dbReference>
<organism evidence="1 2">
    <name type="scientific">Lederbergia citrea</name>
    <dbReference type="NCBI Taxonomy" id="2833581"/>
    <lineage>
        <taxon>Bacteria</taxon>
        <taxon>Bacillati</taxon>
        <taxon>Bacillota</taxon>
        <taxon>Bacilli</taxon>
        <taxon>Bacillales</taxon>
        <taxon>Bacillaceae</taxon>
        <taxon>Lederbergia</taxon>
    </lineage>
</organism>
<dbReference type="EMBL" id="JAGYPN010000002">
    <property type="protein sequence ID" value="MBS4223328.1"/>
    <property type="molecule type" value="Genomic_DNA"/>
</dbReference>
<proteinExistence type="predicted"/>